<dbReference type="InterPro" id="IPR029063">
    <property type="entry name" value="SAM-dependent_MTases_sf"/>
</dbReference>
<dbReference type="SUPFAM" id="SSF53335">
    <property type="entry name" value="S-adenosyl-L-methionine-dependent methyltransferases"/>
    <property type="match status" value="2"/>
</dbReference>
<dbReference type="KEGG" id="psyo:PB01_14605"/>
<reference evidence="1 2" key="1">
    <citation type="submission" date="2018-07" db="EMBL/GenBank/DDBJ databases">
        <title>Complete genome sequence of Psychrobacillus sp. PB01, isolated from iceberg, and comparative genome analysis of Psychrobacillus strains.</title>
        <authorList>
            <person name="Lee P.C."/>
        </authorList>
    </citation>
    <scope>NUCLEOTIDE SEQUENCE [LARGE SCALE GENOMIC DNA]</scope>
    <source>
        <strain evidence="1 2">PB01</strain>
    </source>
</reference>
<keyword evidence="2" id="KW-1185">Reference proteome</keyword>
<name>A0A5J6SR26_9BACI</name>
<dbReference type="Gene3D" id="3.40.50.150">
    <property type="entry name" value="Vaccinia Virus protein VP39"/>
    <property type="match status" value="1"/>
</dbReference>
<evidence type="ECO:0000313" key="1">
    <source>
        <dbReference type="EMBL" id="QFF99953.1"/>
    </source>
</evidence>
<organism evidence="1 2">
    <name type="scientific">Psychrobacillus glaciei</name>
    <dbReference type="NCBI Taxonomy" id="2283160"/>
    <lineage>
        <taxon>Bacteria</taxon>
        <taxon>Bacillati</taxon>
        <taxon>Bacillota</taxon>
        <taxon>Bacilli</taxon>
        <taxon>Bacillales</taxon>
        <taxon>Bacillaceae</taxon>
        <taxon>Psychrobacillus</taxon>
    </lineage>
</organism>
<dbReference type="EMBL" id="CP031223">
    <property type="protein sequence ID" value="QFF99953.1"/>
    <property type="molecule type" value="Genomic_DNA"/>
</dbReference>
<evidence type="ECO:0000313" key="2">
    <source>
        <dbReference type="Proteomes" id="UP000325517"/>
    </source>
</evidence>
<sequence length="178" mass="20580">MKNEFDNKTKEYVIGRPTYPEEVVNIIKELGIEKQSTIADIGAGTGLLTHLLCRLGCNVLAVEPNIDMQTDSDFAKEYINTVHKYKVKTTAGISDFDPHKEKMHFFGQDYTIEYYDYWHSVTEEGFIGGALSLSYTPSILDSNYEEFIQELRNLFFHYQQDGKVTFHYKTEVCICEFL</sequence>
<dbReference type="AlphaFoldDB" id="A0A5J6SR26"/>
<dbReference type="OrthoDB" id="9797252at2"/>
<protein>
    <recommendedName>
        <fullName evidence="3">Class I SAM-dependent methyltransferase</fullName>
    </recommendedName>
</protein>
<accession>A0A5J6SR26</accession>
<gene>
    <name evidence="1" type="ORF">PB01_14605</name>
</gene>
<dbReference type="Proteomes" id="UP000325517">
    <property type="component" value="Chromosome"/>
</dbReference>
<evidence type="ECO:0008006" key="3">
    <source>
        <dbReference type="Google" id="ProtNLM"/>
    </source>
</evidence>
<proteinExistence type="predicted"/>
<dbReference type="RefSeq" id="WP_151700849.1">
    <property type="nucleotide sequence ID" value="NZ_CP031223.1"/>
</dbReference>